<dbReference type="GO" id="GO:0008168">
    <property type="term" value="F:methyltransferase activity"/>
    <property type="evidence" value="ECO:0007669"/>
    <property type="project" value="UniProtKB-KW"/>
</dbReference>
<dbReference type="GO" id="GO:0008610">
    <property type="term" value="P:lipid biosynthetic process"/>
    <property type="evidence" value="ECO:0007669"/>
    <property type="project" value="InterPro"/>
</dbReference>
<keyword evidence="5" id="KW-0443">Lipid metabolism</keyword>
<dbReference type="AlphaFoldDB" id="A0A1H3YVT3"/>
<dbReference type="STRING" id="37625.SAMN05660420_01394"/>
<evidence type="ECO:0000313" key="6">
    <source>
        <dbReference type="EMBL" id="SEA15134.1"/>
    </source>
</evidence>
<keyword evidence="2" id="KW-0489">Methyltransferase</keyword>
<dbReference type="RefSeq" id="WP_092346093.1">
    <property type="nucleotide sequence ID" value="NZ_FNQN01000003.1"/>
</dbReference>
<protein>
    <submittedName>
        <fullName evidence="6">Cyclopropane-fatty-acyl-phospholipid synthase</fullName>
    </submittedName>
</protein>
<dbReference type="PANTHER" id="PTHR43667">
    <property type="entry name" value="CYCLOPROPANE-FATTY-ACYL-PHOSPHOLIPID SYNTHASE"/>
    <property type="match status" value="1"/>
</dbReference>
<keyword evidence="7" id="KW-1185">Reference proteome</keyword>
<dbReference type="CDD" id="cd02440">
    <property type="entry name" value="AdoMet_MTases"/>
    <property type="match status" value="1"/>
</dbReference>
<dbReference type="PANTHER" id="PTHR43667:SF1">
    <property type="entry name" value="CYCLOPROPANE-FATTY-ACYL-PHOSPHOLIPID SYNTHASE"/>
    <property type="match status" value="1"/>
</dbReference>
<organism evidence="6 7">
    <name type="scientific">Desulfuromusa kysingii</name>
    <dbReference type="NCBI Taxonomy" id="37625"/>
    <lineage>
        <taxon>Bacteria</taxon>
        <taxon>Pseudomonadati</taxon>
        <taxon>Thermodesulfobacteriota</taxon>
        <taxon>Desulfuromonadia</taxon>
        <taxon>Desulfuromonadales</taxon>
        <taxon>Geopsychrobacteraceae</taxon>
        <taxon>Desulfuromusa</taxon>
    </lineage>
</organism>
<evidence type="ECO:0000256" key="2">
    <source>
        <dbReference type="ARBA" id="ARBA00022603"/>
    </source>
</evidence>
<keyword evidence="3" id="KW-0808">Transferase</keyword>
<proteinExistence type="inferred from homology"/>
<gene>
    <name evidence="6" type="ORF">SAMN05660420_01394</name>
</gene>
<dbReference type="Pfam" id="PF02353">
    <property type="entry name" value="CMAS"/>
    <property type="match status" value="1"/>
</dbReference>
<dbReference type="Proteomes" id="UP000199409">
    <property type="component" value="Unassembled WGS sequence"/>
</dbReference>
<evidence type="ECO:0000256" key="1">
    <source>
        <dbReference type="ARBA" id="ARBA00010815"/>
    </source>
</evidence>
<dbReference type="InterPro" id="IPR003333">
    <property type="entry name" value="CMAS"/>
</dbReference>
<comment type="similarity">
    <text evidence="1">Belongs to the CFA/CMAS family.</text>
</comment>
<accession>A0A1H3YVT3</accession>
<sequence>MSYTHLKQWTEKLLRHADVSIDGKRPWDIQVKNKNLYRRVFVHGSLGFGEAYMDGWWDAESLDELVSRLMKAQLDQHFKSIALMITTLKAKLLNCQSPRRAYQVGVKHYDIGNDLYINMLDSRMIYSCGYWKNAQTLEEAQRDKLDLTCRKLHLKKGQRVLDIGCGWGGCARYMAENYGVEVVGITISKEQAALARDNCRQLPIEILVKDYRELQGRFDRIVSIGMFEHVGYKNYRNYFKTVEKLLADDGLFLLHTIGSNTPTEHTDPWIDRYIFPNGMLPSAQQISSAFEDYFILEDWHSFGPDYDKTLLSWYDNFNEAWSRIKKNYDDRFRRMWNYYLLASAGSFRARKNQLWQIVLSKQGLTSNYRYPR</sequence>
<dbReference type="NCBIfam" id="NF008686">
    <property type="entry name" value="PRK11705.1"/>
    <property type="match status" value="1"/>
</dbReference>
<dbReference type="OrthoDB" id="9782855at2"/>
<dbReference type="InterPro" id="IPR050723">
    <property type="entry name" value="CFA/CMAS"/>
</dbReference>
<dbReference type="SUPFAM" id="SSF53335">
    <property type="entry name" value="S-adenosyl-L-methionine-dependent methyltransferases"/>
    <property type="match status" value="1"/>
</dbReference>
<evidence type="ECO:0000256" key="3">
    <source>
        <dbReference type="ARBA" id="ARBA00022679"/>
    </source>
</evidence>
<dbReference type="Gene3D" id="3.40.50.150">
    <property type="entry name" value="Vaccinia Virus protein VP39"/>
    <property type="match status" value="1"/>
</dbReference>
<reference evidence="6 7" key="1">
    <citation type="submission" date="2016-10" db="EMBL/GenBank/DDBJ databases">
        <authorList>
            <person name="de Groot N.N."/>
        </authorList>
    </citation>
    <scope>NUCLEOTIDE SEQUENCE [LARGE SCALE GENOMIC DNA]</scope>
    <source>
        <strain evidence="6 7">DSM 7343</strain>
    </source>
</reference>
<name>A0A1H3YVT3_9BACT</name>
<dbReference type="PIRSF" id="PIRSF003085">
    <property type="entry name" value="CMAS"/>
    <property type="match status" value="1"/>
</dbReference>
<dbReference type="InterPro" id="IPR029063">
    <property type="entry name" value="SAM-dependent_MTases_sf"/>
</dbReference>
<evidence type="ECO:0000256" key="5">
    <source>
        <dbReference type="ARBA" id="ARBA00023098"/>
    </source>
</evidence>
<dbReference type="GO" id="GO:0032259">
    <property type="term" value="P:methylation"/>
    <property type="evidence" value="ECO:0007669"/>
    <property type="project" value="UniProtKB-KW"/>
</dbReference>
<evidence type="ECO:0000313" key="7">
    <source>
        <dbReference type="Proteomes" id="UP000199409"/>
    </source>
</evidence>
<evidence type="ECO:0000256" key="4">
    <source>
        <dbReference type="ARBA" id="ARBA00022691"/>
    </source>
</evidence>
<dbReference type="EMBL" id="FNQN01000003">
    <property type="protein sequence ID" value="SEA15134.1"/>
    <property type="molecule type" value="Genomic_DNA"/>
</dbReference>
<keyword evidence="4" id="KW-0949">S-adenosyl-L-methionine</keyword>